<feature type="compositionally biased region" description="Low complexity" evidence="2">
    <location>
        <begin position="112"/>
        <end position="145"/>
    </location>
</feature>
<feature type="region of interest" description="Disordered" evidence="2">
    <location>
        <begin position="82"/>
        <end position="145"/>
    </location>
</feature>
<dbReference type="Proteomes" id="UP000193642">
    <property type="component" value="Unassembled WGS sequence"/>
</dbReference>
<protein>
    <submittedName>
        <fullName evidence="3">Uncharacterized protein</fullName>
    </submittedName>
</protein>
<dbReference type="AlphaFoldDB" id="A0A1Y2C0V5"/>
<comment type="caution">
    <text evidence="3">The sequence shown here is derived from an EMBL/GenBank/DDBJ whole genome shotgun (WGS) entry which is preliminary data.</text>
</comment>
<feature type="coiled-coil region" evidence="1">
    <location>
        <begin position="12"/>
        <end position="60"/>
    </location>
</feature>
<name>A0A1Y2C0V5_9FUNG</name>
<organism evidence="3 4">
    <name type="scientific">Rhizoclosmatium globosum</name>
    <dbReference type="NCBI Taxonomy" id="329046"/>
    <lineage>
        <taxon>Eukaryota</taxon>
        <taxon>Fungi</taxon>
        <taxon>Fungi incertae sedis</taxon>
        <taxon>Chytridiomycota</taxon>
        <taxon>Chytridiomycota incertae sedis</taxon>
        <taxon>Chytridiomycetes</taxon>
        <taxon>Chytridiales</taxon>
        <taxon>Chytriomycetaceae</taxon>
        <taxon>Rhizoclosmatium</taxon>
    </lineage>
</organism>
<keyword evidence="1" id="KW-0175">Coiled coil</keyword>
<keyword evidence="4" id="KW-1185">Reference proteome</keyword>
<reference evidence="3 4" key="1">
    <citation type="submission" date="2016-07" db="EMBL/GenBank/DDBJ databases">
        <title>Pervasive Adenine N6-methylation of Active Genes in Fungi.</title>
        <authorList>
            <consortium name="DOE Joint Genome Institute"/>
            <person name="Mondo S.J."/>
            <person name="Dannebaum R.O."/>
            <person name="Kuo R.C."/>
            <person name="Labutti K."/>
            <person name="Haridas S."/>
            <person name="Kuo A."/>
            <person name="Salamov A."/>
            <person name="Ahrendt S.R."/>
            <person name="Lipzen A."/>
            <person name="Sullivan W."/>
            <person name="Andreopoulos W.B."/>
            <person name="Clum A."/>
            <person name="Lindquist E."/>
            <person name="Daum C."/>
            <person name="Ramamoorthy G.K."/>
            <person name="Gryganskyi A."/>
            <person name="Culley D."/>
            <person name="Magnuson J.K."/>
            <person name="James T.Y."/>
            <person name="O'Malley M.A."/>
            <person name="Stajich J.E."/>
            <person name="Spatafora J.W."/>
            <person name="Visel A."/>
            <person name="Grigoriev I.V."/>
        </authorList>
    </citation>
    <scope>NUCLEOTIDE SEQUENCE [LARGE SCALE GENOMIC DNA]</scope>
    <source>
        <strain evidence="3 4">JEL800</strain>
    </source>
</reference>
<accession>A0A1Y2C0V5</accession>
<proteinExistence type="predicted"/>
<evidence type="ECO:0000313" key="4">
    <source>
        <dbReference type="Proteomes" id="UP000193642"/>
    </source>
</evidence>
<gene>
    <name evidence="3" type="ORF">BCR33DRAFT_356071</name>
</gene>
<dbReference type="EMBL" id="MCGO01000034">
    <property type="protein sequence ID" value="ORY40662.1"/>
    <property type="molecule type" value="Genomic_DNA"/>
</dbReference>
<evidence type="ECO:0000256" key="2">
    <source>
        <dbReference type="SAM" id="MobiDB-lite"/>
    </source>
</evidence>
<evidence type="ECO:0000313" key="3">
    <source>
        <dbReference type="EMBL" id="ORY40662.1"/>
    </source>
</evidence>
<evidence type="ECO:0000256" key="1">
    <source>
        <dbReference type="SAM" id="Coils"/>
    </source>
</evidence>
<sequence length="244" mass="26914">MLILLNDKVGSVKVMSEEYHKAKEEVVKLKTEVEMEKAARAAAEQARITAEQDNAKLLERIRLLEKGISLATPTKPVFKPIVPKTAQPVPVPPTVPATSVPIPSLPNTPTRSTTDLPSSSLQSTPQQSSALSQLPSSVPVSTTSSNKYTDWRRFSSTGLEDSLGLFIAYDDGPFDKVNQTLVESLESVSKHLVNINSATLYHFGMVVSRCWNRRMEQSGERSQTLQPTRLVKSGDQISKRLWPT</sequence>